<protein>
    <submittedName>
        <fullName evidence="3">Uncharacterized protein</fullName>
    </submittedName>
</protein>
<accession>A0AAU9J3M1</accession>
<gene>
    <name evidence="3" type="ORF">BSTOLATCC_MIC22261</name>
</gene>
<evidence type="ECO:0000256" key="1">
    <source>
        <dbReference type="SAM" id="Coils"/>
    </source>
</evidence>
<name>A0AAU9J3M1_9CILI</name>
<evidence type="ECO:0000313" key="4">
    <source>
        <dbReference type="Proteomes" id="UP001162131"/>
    </source>
</evidence>
<reference evidence="3" key="1">
    <citation type="submission" date="2021-09" db="EMBL/GenBank/DDBJ databases">
        <authorList>
            <consortium name="AG Swart"/>
            <person name="Singh M."/>
            <person name="Singh A."/>
            <person name="Seah K."/>
            <person name="Emmerich C."/>
        </authorList>
    </citation>
    <scope>NUCLEOTIDE SEQUENCE</scope>
    <source>
        <strain evidence="3">ATCC30299</strain>
    </source>
</reference>
<evidence type="ECO:0000313" key="3">
    <source>
        <dbReference type="EMBL" id="CAG9318901.1"/>
    </source>
</evidence>
<evidence type="ECO:0000256" key="2">
    <source>
        <dbReference type="SAM" id="MobiDB-lite"/>
    </source>
</evidence>
<dbReference type="AlphaFoldDB" id="A0AAU9J3M1"/>
<feature type="compositionally biased region" description="Polar residues" evidence="2">
    <location>
        <begin position="50"/>
        <end position="59"/>
    </location>
</feature>
<keyword evidence="4" id="KW-1185">Reference proteome</keyword>
<feature type="region of interest" description="Disordered" evidence="2">
    <location>
        <begin position="40"/>
        <end position="63"/>
    </location>
</feature>
<proteinExistence type="predicted"/>
<keyword evidence="1" id="KW-0175">Coiled coil</keyword>
<comment type="caution">
    <text evidence="3">The sequence shown here is derived from an EMBL/GenBank/DDBJ whole genome shotgun (WGS) entry which is preliminary data.</text>
</comment>
<feature type="coiled-coil region" evidence="1">
    <location>
        <begin position="204"/>
        <end position="264"/>
    </location>
</feature>
<dbReference type="EMBL" id="CAJZBQ010000021">
    <property type="protein sequence ID" value="CAG9318901.1"/>
    <property type="molecule type" value="Genomic_DNA"/>
</dbReference>
<organism evidence="3 4">
    <name type="scientific">Blepharisma stoltei</name>
    <dbReference type="NCBI Taxonomy" id="1481888"/>
    <lineage>
        <taxon>Eukaryota</taxon>
        <taxon>Sar</taxon>
        <taxon>Alveolata</taxon>
        <taxon>Ciliophora</taxon>
        <taxon>Postciliodesmatophora</taxon>
        <taxon>Heterotrichea</taxon>
        <taxon>Heterotrichida</taxon>
        <taxon>Blepharismidae</taxon>
        <taxon>Blepharisma</taxon>
    </lineage>
</organism>
<sequence>MGCGAPTRPLERQISLDFNLPKSVEDGFQLSFKKELLKKKSRKSLTSRRNQTLQQTKESLGTERPLEKIDSEVLAPAILSEQVITNSPTKIEVKENAFESPVKPTEIYQVIEANKEIGIQEENYVFVKKFEESHEPIQEAGENYGFVQKLEESHEHAQEIEENNDFFTKVDEESHDFSKKFGIRAGEEDLIEGSSFNSVDKEIQEELELNKEKQKAIRVEIEKQAAEEAQNIVNAKRAEMVAELERKRTERERIDNDMKKILSKYSDVISS</sequence>
<dbReference type="Proteomes" id="UP001162131">
    <property type="component" value="Unassembled WGS sequence"/>
</dbReference>